<dbReference type="InterPro" id="IPR011009">
    <property type="entry name" value="Kinase-like_dom_sf"/>
</dbReference>
<dbReference type="PROSITE" id="PS50011">
    <property type="entry name" value="PROTEIN_KINASE_DOM"/>
    <property type="match status" value="1"/>
</dbReference>
<dbReference type="Gene3D" id="3.30.200.20">
    <property type="entry name" value="Phosphorylase Kinase, domain 1"/>
    <property type="match status" value="1"/>
</dbReference>
<evidence type="ECO:0000259" key="6">
    <source>
        <dbReference type="PROSITE" id="PS50011"/>
    </source>
</evidence>
<evidence type="ECO:0000313" key="8">
    <source>
        <dbReference type="EMBL" id="CAD8842267.1"/>
    </source>
</evidence>
<feature type="domain" description="EF-hand" evidence="7">
    <location>
        <begin position="360"/>
        <end position="395"/>
    </location>
</feature>
<feature type="domain" description="EF-hand" evidence="7">
    <location>
        <begin position="427"/>
        <end position="462"/>
    </location>
</feature>
<comment type="subunit">
    <text evidence="1">Monomer.</text>
</comment>
<dbReference type="Pfam" id="PF00069">
    <property type="entry name" value="Pkinase"/>
    <property type="match status" value="1"/>
</dbReference>
<comment type="similarity">
    <text evidence="4">Belongs to the protein kinase superfamily. Ser/Thr protein kinase family. CDPK subfamily.</text>
</comment>
<keyword evidence="3 5" id="KW-0067">ATP-binding</keyword>
<dbReference type="SMART" id="SM00220">
    <property type="entry name" value="S_TKc"/>
    <property type="match status" value="1"/>
</dbReference>
<dbReference type="SUPFAM" id="SSF56112">
    <property type="entry name" value="Protein kinase-like (PK-like)"/>
    <property type="match status" value="1"/>
</dbReference>
<keyword evidence="2 5" id="KW-0547">Nucleotide-binding</keyword>
<dbReference type="GO" id="GO:0005509">
    <property type="term" value="F:calcium ion binding"/>
    <property type="evidence" value="ECO:0007669"/>
    <property type="project" value="InterPro"/>
</dbReference>
<dbReference type="EMBL" id="HBFQ01023623">
    <property type="protein sequence ID" value="CAD8842267.1"/>
    <property type="molecule type" value="Transcribed_RNA"/>
</dbReference>
<evidence type="ECO:0000259" key="7">
    <source>
        <dbReference type="PROSITE" id="PS50222"/>
    </source>
</evidence>
<name>A0A7S1A4B1_NOCSC</name>
<dbReference type="CDD" id="cd05117">
    <property type="entry name" value="STKc_CAMK"/>
    <property type="match status" value="1"/>
</dbReference>
<dbReference type="InterPro" id="IPR000719">
    <property type="entry name" value="Prot_kinase_dom"/>
</dbReference>
<dbReference type="PANTHER" id="PTHR24347">
    <property type="entry name" value="SERINE/THREONINE-PROTEIN KINASE"/>
    <property type="match status" value="1"/>
</dbReference>
<feature type="binding site" evidence="5">
    <location>
        <position position="94"/>
    </location>
    <ligand>
        <name>ATP</name>
        <dbReference type="ChEBI" id="CHEBI:30616"/>
    </ligand>
</feature>
<dbReference type="GO" id="GO:0004672">
    <property type="term" value="F:protein kinase activity"/>
    <property type="evidence" value="ECO:0007669"/>
    <property type="project" value="InterPro"/>
</dbReference>
<reference evidence="8" key="1">
    <citation type="submission" date="2021-01" db="EMBL/GenBank/DDBJ databases">
        <authorList>
            <person name="Corre E."/>
            <person name="Pelletier E."/>
            <person name="Niang G."/>
            <person name="Scheremetjew M."/>
            <person name="Finn R."/>
            <person name="Kale V."/>
            <person name="Holt S."/>
            <person name="Cochrane G."/>
            <person name="Meng A."/>
            <person name="Brown T."/>
            <person name="Cohen L."/>
        </authorList>
    </citation>
    <scope>NUCLEOTIDE SEQUENCE</scope>
</reference>
<evidence type="ECO:0008006" key="9">
    <source>
        <dbReference type="Google" id="ProtNLM"/>
    </source>
</evidence>
<evidence type="ECO:0000256" key="5">
    <source>
        <dbReference type="PROSITE-ProRule" id="PRU10141"/>
    </source>
</evidence>
<dbReference type="Gene3D" id="1.10.510.10">
    <property type="entry name" value="Transferase(Phosphotransferase) domain 1"/>
    <property type="match status" value="1"/>
</dbReference>
<proteinExistence type="inferred from homology"/>
<dbReference type="Gene3D" id="1.10.238.10">
    <property type="entry name" value="EF-hand"/>
    <property type="match status" value="2"/>
</dbReference>
<dbReference type="PROSITE" id="PS00107">
    <property type="entry name" value="PROTEIN_KINASE_ATP"/>
    <property type="match status" value="1"/>
</dbReference>
<dbReference type="GO" id="GO:0005524">
    <property type="term" value="F:ATP binding"/>
    <property type="evidence" value="ECO:0007669"/>
    <property type="project" value="UniProtKB-UniRule"/>
</dbReference>
<evidence type="ECO:0000256" key="3">
    <source>
        <dbReference type="ARBA" id="ARBA00022840"/>
    </source>
</evidence>
<dbReference type="SUPFAM" id="SSF47473">
    <property type="entry name" value="EF-hand"/>
    <property type="match status" value="1"/>
</dbReference>
<evidence type="ECO:0000256" key="1">
    <source>
        <dbReference type="ARBA" id="ARBA00011245"/>
    </source>
</evidence>
<dbReference type="PROSITE" id="PS50222">
    <property type="entry name" value="EF_HAND_2"/>
    <property type="match status" value="2"/>
</dbReference>
<dbReference type="FunFam" id="1.10.510.10:FF:000571">
    <property type="entry name" value="Maternal embryonic leucine zipper kinase"/>
    <property type="match status" value="1"/>
</dbReference>
<dbReference type="InterPro" id="IPR002048">
    <property type="entry name" value="EF_hand_dom"/>
</dbReference>
<sequence>MGQLQSSERISRRRFRVKGMRSLAGARADEDEPESSVFVLDEAKVIQEKWCSRYVTGRHLEDDYELQSEVLGAGISGEVKLAICKSSGKRYAVKSFKKARLEKPAIGALRREVEVYLSLDHPHIARLEYVFESPEALHLVMECLEGGELFDRLEEEEFSDEVAACTTAQMLQAIAYCHAHKVIHRDLKLENFLYDKPGSDNVKLIDFGFAHTLQGTEKMTQACGTLGYVAPEVLAHSYTEKADMWSLGVIVYMMVLGCSPLSGSDAELREQTMAGKLQWSSQFSKLPQLTQAFVLSLLQVNPDLRPSAKAALTHPWVARHLKIERKKARIQTKTLQSLQSFAEGPHLKRACLNIMAGSLSSDDTAARLFEYLDQDANGTVKACDLQEALEERFNLSSEKASALVASFGDEEITYSKFRAAFFLGTEVPEDLLRETFRRFGGDADGTITERDLRATLGGSFEGLDVTELLQEIPHLRDHLSLDAFRECLVSPSSFHGENDAGDAAAQDRSFTWL</sequence>
<gene>
    <name evidence="8" type="ORF">NSCI0253_LOCUS16615</name>
</gene>
<dbReference type="InterPro" id="IPR017441">
    <property type="entry name" value="Protein_kinase_ATP_BS"/>
</dbReference>
<accession>A0A7S1A4B1</accession>
<dbReference type="InterPro" id="IPR011992">
    <property type="entry name" value="EF-hand-dom_pair"/>
</dbReference>
<feature type="domain" description="Protein kinase" evidence="6">
    <location>
        <begin position="65"/>
        <end position="317"/>
    </location>
</feature>
<protein>
    <recommendedName>
        <fullName evidence="9">Non-specific serine/threonine protein kinase</fullName>
    </recommendedName>
</protein>
<dbReference type="PROSITE" id="PS00108">
    <property type="entry name" value="PROTEIN_KINASE_ST"/>
    <property type="match status" value="1"/>
</dbReference>
<evidence type="ECO:0000256" key="4">
    <source>
        <dbReference type="ARBA" id="ARBA00024334"/>
    </source>
</evidence>
<dbReference type="AlphaFoldDB" id="A0A7S1A4B1"/>
<dbReference type="InterPro" id="IPR008271">
    <property type="entry name" value="Ser/Thr_kinase_AS"/>
</dbReference>
<organism evidence="8">
    <name type="scientific">Noctiluca scintillans</name>
    <name type="common">Sea sparkle</name>
    <name type="synonym">Red tide dinoflagellate</name>
    <dbReference type="NCBI Taxonomy" id="2966"/>
    <lineage>
        <taxon>Eukaryota</taxon>
        <taxon>Sar</taxon>
        <taxon>Alveolata</taxon>
        <taxon>Dinophyceae</taxon>
        <taxon>Noctilucales</taxon>
        <taxon>Noctilucaceae</taxon>
        <taxon>Noctiluca</taxon>
    </lineage>
</organism>
<evidence type="ECO:0000256" key="2">
    <source>
        <dbReference type="ARBA" id="ARBA00022741"/>
    </source>
</evidence>